<dbReference type="Pfam" id="PF03364">
    <property type="entry name" value="Polyketide_cyc"/>
    <property type="match status" value="1"/>
</dbReference>
<dbReference type="CDD" id="cd07813">
    <property type="entry name" value="COQ10p_like"/>
    <property type="match status" value="1"/>
</dbReference>
<dbReference type="InterPro" id="IPR005031">
    <property type="entry name" value="COQ10_START"/>
</dbReference>
<dbReference type="PANTHER" id="PTHR12901:SF10">
    <property type="entry name" value="COENZYME Q-BINDING PROTEIN COQ10, MITOCHONDRIAL"/>
    <property type="match status" value="1"/>
</dbReference>
<comment type="similarity">
    <text evidence="1">Belongs to the COQ10 family.</text>
</comment>
<evidence type="ECO:0000256" key="3">
    <source>
        <dbReference type="ARBA" id="ARBA00024947"/>
    </source>
</evidence>
<dbReference type="AlphaFoldDB" id="A0ABD1GV16"/>
<comment type="subunit">
    <text evidence="2">Interacts with coenzyme Q.</text>
</comment>
<evidence type="ECO:0000256" key="2">
    <source>
        <dbReference type="ARBA" id="ARBA00011814"/>
    </source>
</evidence>
<dbReference type="EMBL" id="JBEAFC010000008">
    <property type="protein sequence ID" value="KAL1546963.1"/>
    <property type="molecule type" value="Genomic_DNA"/>
</dbReference>
<dbReference type="InterPro" id="IPR023393">
    <property type="entry name" value="START-like_dom_sf"/>
</dbReference>
<reference evidence="5 6" key="1">
    <citation type="submission" date="2024-06" db="EMBL/GenBank/DDBJ databases">
        <title>A chromosome level genome sequence of Diviner's sage (Salvia divinorum).</title>
        <authorList>
            <person name="Ford S.A."/>
            <person name="Ro D.-K."/>
            <person name="Ness R.W."/>
            <person name="Phillips M.A."/>
        </authorList>
    </citation>
    <scope>NUCLEOTIDE SEQUENCE [LARGE SCALE GENOMIC DNA]</scope>
    <source>
        <strain evidence="5">SAF-2024a</strain>
        <tissue evidence="5">Leaf</tissue>
    </source>
</reference>
<protein>
    <submittedName>
        <fullName evidence="5">Coenzyme Q-binding protein COQ10, mitochondrial-like</fullName>
    </submittedName>
</protein>
<sequence length="250" mass="28272">MPPFNSAPRALARLVALRNPSRRRTRHYPSFSQVRASSNIAGNNAFSPAENGRHGNRNLLGSANSSRISNFVHQKRGFLGCGDGEEGGMLSKVHQERRVLGYSPEQLFNVVAAVDMYEDFLPWCQRSQIICQNPDGSFDAELEIGFKFLVESYTSHVELTKPKSIKTTSSQTTLFEHLINVWEFSPGPVPGSCSLYFMVDFKFRSPLYRQIANMFFKEVVSRLVSSFNDRCRLIYGPGVQVLENSYDQRT</sequence>
<dbReference type="SUPFAM" id="SSF55961">
    <property type="entry name" value="Bet v1-like"/>
    <property type="match status" value="1"/>
</dbReference>
<accession>A0ABD1GV16</accession>
<dbReference type="InterPro" id="IPR044996">
    <property type="entry name" value="COQ10-like"/>
</dbReference>
<evidence type="ECO:0000256" key="1">
    <source>
        <dbReference type="ARBA" id="ARBA00006885"/>
    </source>
</evidence>
<evidence type="ECO:0000259" key="4">
    <source>
        <dbReference type="Pfam" id="PF03364"/>
    </source>
</evidence>
<organism evidence="5 6">
    <name type="scientific">Salvia divinorum</name>
    <name type="common">Maria pastora</name>
    <name type="synonym">Diviner's sage</name>
    <dbReference type="NCBI Taxonomy" id="28513"/>
    <lineage>
        <taxon>Eukaryota</taxon>
        <taxon>Viridiplantae</taxon>
        <taxon>Streptophyta</taxon>
        <taxon>Embryophyta</taxon>
        <taxon>Tracheophyta</taxon>
        <taxon>Spermatophyta</taxon>
        <taxon>Magnoliopsida</taxon>
        <taxon>eudicotyledons</taxon>
        <taxon>Gunneridae</taxon>
        <taxon>Pentapetalae</taxon>
        <taxon>asterids</taxon>
        <taxon>lamiids</taxon>
        <taxon>Lamiales</taxon>
        <taxon>Lamiaceae</taxon>
        <taxon>Nepetoideae</taxon>
        <taxon>Mentheae</taxon>
        <taxon>Salviinae</taxon>
        <taxon>Salvia</taxon>
        <taxon>Salvia subgen. Calosphace</taxon>
    </lineage>
</organism>
<comment type="function">
    <text evidence="3">Required for the function of coenzyme Q in the respiratory chain. May serve as a chaperone or may be involved in the transport of Q6 from its site of synthesis to the catalytic sites of the respiratory complexes.</text>
</comment>
<dbReference type="Gene3D" id="3.30.530.20">
    <property type="match status" value="1"/>
</dbReference>
<feature type="domain" description="Coenzyme Q-binding protein COQ10 START" evidence="4">
    <location>
        <begin position="101"/>
        <end position="227"/>
    </location>
</feature>
<dbReference type="Proteomes" id="UP001567538">
    <property type="component" value="Unassembled WGS sequence"/>
</dbReference>
<name>A0ABD1GV16_SALDI</name>
<comment type="caution">
    <text evidence="5">The sequence shown here is derived from an EMBL/GenBank/DDBJ whole genome shotgun (WGS) entry which is preliminary data.</text>
</comment>
<gene>
    <name evidence="5" type="ORF">AAHA92_23490</name>
</gene>
<evidence type="ECO:0000313" key="6">
    <source>
        <dbReference type="Proteomes" id="UP001567538"/>
    </source>
</evidence>
<dbReference type="PANTHER" id="PTHR12901">
    <property type="entry name" value="SPERM PROTEIN HOMOLOG"/>
    <property type="match status" value="1"/>
</dbReference>
<evidence type="ECO:0000313" key="5">
    <source>
        <dbReference type="EMBL" id="KAL1546963.1"/>
    </source>
</evidence>
<proteinExistence type="inferred from homology"/>
<keyword evidence="6" id="KW-1185">Reference proteome</keyword>